<dbReference type="PANTHER" id="PTHR14689">
    <property type="entry name" value="PHORBOL-ESTER_DAG-TYPE DOMAIN-CONTAINING PROTEIN"/>
    <property type="match status" value="1"/>
</dbReference>
<accession>A0A2V1DQ22</accession>
<evidence type="ECO:0000313" key="4">
    <source>
        <dbReference type="Proteomes" id="UP000244855"/>
    </source>
</evidence>
<feature type="compositionally biased region" description="Acidic residues" evidence="1">
    <location>
        <begin position="1"/>
        <end position="13"/>
    </location>
</feature>
<feature type="region of interest" description="Disordered" evidence="1">
    <location>
        <begin position="267"/>
        <end position="314"/>
    </location>
</feature>
<name>A0A2V1DQ22_9PLEO</name>
<organism evidence="3 4">
    <name type="scientific">Periconia macrospinosa</name>
    <dbReference type="NCBI Taxonomy" id="97972"/>
    <lineage>
        <taxon>Eukaryota</taxon>
        <taxon>Fungi</taxon>
        <taxon>Dikarya</taxon>
        <taxon>Ascomycota</taxon>
        <taxon>Pezizomycotina</taxon>
        <taxon>Dothideomycetes</taxon>
        <taxon>Pleosporomycetidae</taxon>
        <taxon>Pleosporales</taxon>
        <taxon>Massarineae</taxon>
        <taxon>Periconiaceae</taxon>
        <taxon>Periconia</taxon>
    </lineage>
</organism>
<keyword evidence="4" id="KW-1185">Reference proteome</keyword>
<feature type="domain" description="DUF4211" evidence="2">
    <location>
        <begin position="129"/>
        <end position="268"/>
    </location>
</feature>
<dbReference type="Proteomes" id="UP000244855">
    <property type="component" value="Unassembled WGS sequence"/>
</dbReference>
<dbReference type="OrthoDB" id="21499at2759"/>
<evidence type="ECO:0000256" key="1">
    <source>
        <dbReference type="SAM" id="MobiDB-lite"/>
    </source>
</evidence>
<dbReference type="Pfam" id="PF13926">
    <property type="entry name" value="DUF4211"/>
    <property type="match status" value="1"/>
</dbReference>
<feature type="compositionally biased region" description="Low complexity" evidence="1">
    <location>
        <begin position="281"/>
        <end position="300"/>
    </location>
</feature>
<dbReference type="EMBL" id="KZ805392">
    <property type="protein sequence ID" value="PVH99443.1"/>
    <property type="molecule type" value="Genomic_DNA"/>
</dbReference>
<evidence type="ECO:0000259" key="2">
    <source>
        <dbReference type="Pfam" id="PF13926"/>
    </source>
</evidence>
<dbReference type="InterPro" id="IPR025451">
    <property type="entry name" value="DUF4211"/>
</dbReference>
<feature type="region of interest" description="Disordered" evidence="1">
    <location>
        <begin position="1"/>
        <end position="117"/>
    </location>
</feature>
<dbReference type="GO" id="GO:0005634">
    <property type="term" value="C:nucleus"/>
    <property type="evidence" value="ECO:0007669"/>
    <property type="project" value="TreeGrafter"/>
</dbReference>
<protein>
    <recommendedName>
        <fullName evidence="2">DUF4211 domain-containing protein</fullName>
    </recommendedName>
</protein>
<sequence length="419" mass="47231">MENEGNSEEDELKEDLAFLRSSPVPDRGRLRSTGNKVKTDREKALEALKKRRAGTNEPSSSAATPGRKKPVIIESDSESGSDLDIIKEEKGEDSGLDDEHEEMDEIEDDDDDDTTNAHDVFRETNEDEDFIDDDEEGLIGAPAEDAQMPLAFTGLSTAKPRDLFKYAIEWSVHKKINPSFPSDDDIYVLTFRKLDDEVKGLANSKFHSSAWTPDFSRAIKARPDLLVNELSTSMKSVLDPHCEACNRKNHVASWEVSLTGAPYNYNTLEPLAEDSDENSDSDSSSSSSSLSSSSSEANLNGEKPTYNEVGERIPPESKTFTLGSTCKANAQVAHTLYHWRYHLHGWVVGYLEREGCFKANKLVKREKWSDRKRSKKANKIVDKMEKDGEIKRLHRLYKQQVDFAVEVQNEYKKGWGRRG</sequence>
<feature type="compositionally biased region" description="Basic and acidic residues" evidence="1">
    <location>
        <begin position="84"/>
        <end position="93"/>
    </location>
</feature>
<gene>
    <name evidence="3" type="ORF">DM02DRAFT_594314</name>
</gene>
<reference evidence="3 4" key="1">
    <citation type="journal article" date="2018" name="Sci. Rep.">
        <title>Comparative genomics provides insights into the lifestyle and reveals functional heterogeneity of dark septate endophytic fungi.</title>
        <authorList>
            <person name="Knapp D.G."/>
            <person name="Nemeth J.B."/>
            <person name="Barry K."/>
            <person name="Hainaut M."/>
            <person name="Henrissat B."/>
            <person name="Johnson J."/>
            <person name="Kuo A."/>
            <person name="Lim J.H.P."/>
            <person name="Lipzen A."/>
            <person name="Nolan M."/>
            <person name="Ohm R.A."/>
            <person name="Tamas L."/>
            <person name="Grigoriev I.V."/>
            <person name="Spatafora J.W."/>
            <person name="Nagy L.G."/>
            <person name="Kovacs G.M."/>
        </authorList>
    </citation>
    <scope>NUCLEOTIDE SEQUENCE [LARGE SCALE GENOMIC DNA]</scope>
    <source>
        <strain evidence="3 4">DSE2036</strain>
    </source>
</reference>
<dbReference type="STRING" id="97972.A0A2V1DQ22"/>
<dbReference type="AlphaFoldDB" id="A0A2V1DQ22"/>
<feature type="compositionally biased region" description="Acidic residues" evidence="1">
    <location>
        <begin position="271"/>
        <end position="280"/>
    </location>
</feature>
<dbReference type="PANTHER" id="PTHR14689:SF0">
    <property type="entry name" value="COILED-COIL DOMAIN-CONTAINING PROTEIN 82"/>
    <property type="match status" value="1"/>
</dbReference>
<feature type="compositionally biased region" description="Basic and acidic residues" evidence="1">
    <location>
        <begin position="37"/>
        <end position="48"/>
    </location>
</feature>
<proteinExistence type="predicted"/>
<feature type="compositionally biased region" description="Acidic residues" evidence="1">
    <location>
        <begin position="94"/>
        <end position="114"/>
    </location>
</feature>
<evidence type="ECO:0000313" key="3">
    <source>
        <dbReference type="EMBL" id="PVH99443.1"/>
    </source>
</evidence>